<dbReference type="Gene3D" id="2.10.109.10">
    <property type="entry name" value="Umud Fragment, subunit A"/>
    <property type="match status" value="1"/>
</dbReference>
<comment type="caution">
    <text evidence="5">The sequence shown here is derived from an EMBL/GenBank/DDBJ whole genome shotgun (WGS) entry which is preliminary data.</text>
</comment>
<keyword evidence="2" id="KW-0238">DNA-binding</keyword>
<evidence type="ECO:0000256" key="3">
    <source>
        <dbReference type="ARBA" id="ARBA00023163"/>
    </source>
</evidence>
<dbReference type="Proteomes" id="UP000321907">
    <property type="component" value="Unassembled WGS sequence"/>
</dbReference>
<dbReference type="OrthoDB" id="3831186at2"/>
<dbReference type="SUPFAM" id="SSF51306">
    <property type="entry name" value="LexA/Signal peptidase"/>
    <property type="match status" value="1"/>
</dbReference>
<name>A0A5C7FJ07_9BACT</name>
<reference evidence="5 6" key="1">
    <citation type="submission" date="2019-08" db="EMBL/GenBank/DDBJ databases">
        <title>Lewinella sp. strain SSH13 Genome sequencing and assembly.</title>
        <authorList>
            <person name="Kim I."/>
        </authorList>
    </citation>
    <scope>NUCLEOTIDE SEQUENCE [LARGE SCALE GENOMIC DNA]</scope>
    <source>
        <strain evidence="5 6">SSH13</strain>
    </source>
</reference>
<gene>
    <name evidence="5" type="ORF">FUA23_03085</name>
</gene>
<feature type="domain" description="Peptidase S24/S26A/S26B/S26C" evidence="4">
    <location>
        <begin position="151"/>
        <end position="236"/>
    </location>
</feature>
<evidence type="ECO:0000259" key="4">
    <source>
        <dbReference type="Pfam" id="PF00717"/>
    </source>
</evidence>
<dbReference type="RefSeq" id="WP_147929240.1">
    <property type="nucleotide sequence ID" value="NZ_VOXD01000003.1"/>
</dbReference>
<dbReference type="Pfam" id="PF00717">
    <property type="entry name" value="Peptidase_S24"/>
    <property type="match status" value="1"/>
</dbReference>
<dbReference type="InterPro" id="IPR039418">
    <property type="entry name" value="LexA-like"/>
</dbReference>
<protein>
    <submittedName>
        <fullName evidence="5">S24 family peptidase</fullName>
    </submittedName>
</protein>
<sequence length="253" mass="28945">MHHNHNSPSMISPERLALNKRFVEAFENLIERRMIIPNDRNGRGIGDVAAVVLNNRGYGHIISAFLKEGDKRCINHEQAKRFCRKYHVNEDYVLHGRGSLLSPDQSDFPTLGDTNVRTNVTLFSREAFASDQLDTDPSVREQQEHYRLPGLEGSNYVAFPVKGNSMEPLIRDKEIVVCEPLESPKDLQSDKIYAVASDGKVWIKFVQQLPDTKNAQNRLNLISANYIEHAPILHEANETTRFYKVVRCIKEFN</sequence>
<evidence type="ECO:0000256" key="1">
    <source>
        <dbReference type="ARBA" id="ARBA00023015"/>
    </source>
</evidence>
<keyword evidence="3" id="KW-0804">Transcription</keyword>
<accession>A0A5C7FJ07</accession>
<evidence type="ECO:0000313" key="5">
    <source>
        <dbReference type="EMBL" id="TXF91221.1"/>
    </source>
</evidence>
<evidence type="ECO:0000256" key="2">
    <source>
        <dbReference type="ARBA" id="ARBA00023125"/>
    </source>
</evidence>
<dbReference type="GO" id="GO:0003677">
    <property type="term" value="F:DNA binding"/>
    <property type="evidence" value="ECO:0007669"/>
    <property type="project" value="UniProtKB-KW"/>
</dbReference>
<keyword evidence="1" id="KW-0805">Transcription regulation</keyword>
<evidence type="ECO:0000313" key="6">
    <source>
        <dbReference type="Proteomes" id="UP000321907"/>
    </source>
</evidence>
<keyword evidence="6" id="KW-1185">Reference proteome</keyword>
<dbReference type="AlphaFoldDB" id="A0A5C7FJ07"/>
<dbReference type="InterPro" id="IPR015927">
    <property type="entry name" value="Peptidase_S24_S26A/B/C"/>
</dbReference>
<dbReference type="PANTHER" id="PTHR40661:SF3">
    <property type="entry name" value="FELS-1 PROPHAGE TRANSCRIPTIONAL REGULATOR"/>
    <property type="match status" value="1"/>
</dbReference>
<dbReference type="PANTHER" id="PTHR40661">
    <property type="match status" value="1"/>
</dbReference>
<organism evidence="5 6">
    <name type="scientific">Neolewinella aurantiaca</name>
    <dbReference type="NCBI Taxonomy" id="2602767"/>
    <lineage>
        <taxon>Bacteria</taxon>
        <taxon>Pseudomonadati</taxon>
        <taxon>Bacteroidota</taxon>
        <taxon>Saprospiria</taxon>
        <taxon>Saprospirales</taxon>
        <taxon>Lewinellaceae</taxon>
        <taxon>Neolewinella</taxon>
    </lineage>
</organism>
<dbReference type="EMBL" id="VOXD01000003">
    <property type="protein sequence ID" value="TXF91221.1"/>
    <property type="molecule type" value="Genomic_DNA"/>
</dbReference>
<dbReference type="CDD" id="cd06529">
    <property type="entry name" value="S24_LexA-like"/>
    <property type="match status" value="1"/>
</dbReference>
<proteinExistence type="predicted"/>
<dbReference type="InterPro" id="IPR036286">
    <property type="entry name" value="LexA/Signal_pep-like_sf"/>
</dbReference>